<dbReference type="PANTHER" id="PTHR35273">
    <property type="entry name" value="ALPHA-1,4 POLYGALACTOSAMINIDASE, PUTATIVE (AFU_ORTHOLOGUE AFUA_3G07890)-RELATED"/>
    <property type="match status" value="1"/>
</dbReference>
<evidence type="ECO:0000313" key="4">
    <source>
        <dbReference type="Proteomes" id="UP001375743"/>
    </source>
</evidence>
<sequence length="280" mass="29081">MFPRAAPSPTRSAAALRRRRRHGRVIARRHGLAAMLAAVLAASTASADGPWRPAQGQRLDLQILPPLDLARPVDVLALDPFATSPDQVRRLSVKGIATVCHLAAGVWESWRPDAFAFPQGVLGRNVPGRPGTRRLEVGDPAVLPLLERRLDLCRERGFAGVLLAGFESGPAAPALPGFVGALAAAARARGLAVGAFGEPASIQGLAGVLDFAVAADCLAAMPGCVAAARTFRAAGKPVWLVAYTNATARMTALCAEAAGAGATVLFKTATLTGRLHRRCG</sequence>
<dbReference type="InterPro" id="IPR017853">
    <property type="entry name" value="GH"/>
</dbReference>
<name>A0ABU8XRR0_9PROT</name>
<evidence type="ECO:0000256" key="1">
    <source>
        <dbReference type="SAM" id="SignalP"/>
    </source>
</evidence>
<dbReference type="InterPro" id="IPR013785">
    <property type="entry name" value="Aldolase_TIM"/>
</dbReference>
<dbReference type="Pfam" id="PF03537">
    <property type="entry name" value="Glyco_hydro_114"/>
    <property type="match status" value="1"/>
</dbReference>
<feature type="domain" description="Glycoside-hydrolase family GH114 TIM-barrel" evidence="2">
    <location>
        <begin position="64"/>
        <end position="271"/>
    </location>
</feature>
<dbReference type="RefSeq" id="WP_418159753.1">
    <property type="nucleotide sequence ID" value="NZ_JBBLZC010000011.1"/>
</dbReference>
<feature type="signal peptide" evidence="1">
    <location>
        <begin position="1"/>
        <end position="47"/>
    </location>
</feature>
<accession>A0ABU8XRR0</accession>
<keyword evidence="4" id="KW-1185">Reference proteome</keyword>
<feature type="chain" id="PRO_5047142385" evidence="1">
    <location>
        <begin position="48"/>
        <end position="280"/>
    </location>
</feature>
<dbReference type="EMBL" id="JBBLZC010000011">
    <property type="protein sequence ID" value="MEK0083902.1"/>
    <property type="molecule type" value="Genomic_DNA"/>
</dbReference>
<organism evidence="3 4">
    <name type="scientific">Benzoatithermus flavus</name>
    <dbReference type="NCBI Taxonomy" id="3108223"/>
    <lineage>
        <taxon>Bacteria</taxon>
        <taxon>Pseudomonadati</taxon>
        <taxon>Pseudomonadota</taxon>
        <taxon>Alphaproteobacteria</taxon>
        <taxon>Geminicoccales</taxon>
        <taxon>Geminicoccaceae</taxon>
        <taxon>Benzoatithermus</taxon>
    </lineage>
</organism>
<evidence type="ECO:0000313" key="3">
    <source>
        <dbReference type="EMBL" id="MEK0083902.1"/>
    </source>
</evidence>
<comment type="caution">
    <text evidence="3">The sequence shown here is derived from an EMBL/GenBank/DDBJ whole genome shotgun (WGS) entry which is preliminary data.</text>
</comment>
<reference evidence="3 4" key="1">
    <citation type="submission" date="2024-01" db="EMBL/GenBank/DDBJ databases">
        <title>Multi-omics insights into the function and evolution of sodium benzoate biodegradation pathways in Benzoatithermus flavus gen. nov., sp. nov. from hot spring.</title>
        <authorList>
            <person name="Hu C.-J."/>
            <person name="Li W.-J."/>
        </authorList>
    </citation>
    <scope>NUCLEOTIDE SEQUENCE [LARGE SCALE GENOMIC DNA]</scope>
    <source>
        <strain evidence="3 4">SYSU G07066</strain>
    </source>
</reference>
<dbReference type="Gene3D" id="3.20.20.70">
    <property type="entry name" value="Aldolase class I"/>
    <property type="match status" value="1"/>
</dbReference>
<keyword evidence="1" id="KW-0732">Signal</keyword>
<gene>
    <name evidence="3" type="ORF">U1T56_12135</name>
</gene>
<evidence type="ECO:0000259" key="2">
    <source>
        <dbReference type="Pfam" id="PF03537"/>
    </source>
</evidence>
<dbReference type="SUPFAM" id="SSF51445">
    <property type="entry name" value="(Trans)glycosidases"/>
    <property type="match status" value="1"/>
</dbReference>
<protein>
    <submittedName>
        <fullName evidence="3">Endo alpha-1,4 polygalactosaminidase</fullName>
    </submittedName>
</protein>
<proteinExistence type="predicted"/>
<dbReference type="PANTHER" id="PTHR35273:SF2">
    <property type="entry name" value="ALPHA-GALACTOSIDASE"/>
    <property type="match status" value="1"/>
</dbReference>
<dbReference type="InterPro" id="IPR004352">
    <property type="entry name" value="GH114_TIM-barrel"/>
</dbReference>
<dbReference type="Proteomes" id="UP001375743">
    <property type="component" value="Unassembled WGS sequence"/>
</dbReference>